<dbReference type="Proteomes" id="UP000750197">
    <property type="component" value="Unassembled WGS sequence"/>
</dbReference>
<comment type="caution">
    <text evidence="1">The sequence shown here is derived from an EMBL/GenBank/DDBJ whole genome shotgun (WGS) entry which is preliminary data.</text>
</comment>
<sequence>MKLGAIEVDILSIAEKKGKAGIDKEELLFELARVMKGIAYPDLMKRIERLREGSLITFEENGPDDFTVFITAQGTAALKS</sequence>
<gene>
    <name evidence="1" type="ORF">KIY12_09040</name>
</gene>
<protein>
    <submittedName>
        <fullName evidence="1">Uncharacterized protein</fullName>
    </submittedName>
</protein>
<evidence type="ECO:0000313" key="1">
    <source>
        <dbReference type="EMBL" id="MBX8644845.1"/>
    </source>
</evidence>
<name>A0A8J8CDX6_9ARCH</name>
<dbReference type="EMBL" id="JAHEAC010000110">
    <property type="protein sequence ID" value="MBX8644845.1"/>
    <property type="molecule type" value="Genomic_DNA"/>
</dbReference>
<organism evidence="1 2">
    <name type="scientific">Candidatus Sysuiplasma superficiale</name>
    <dbReference type="NCBI Taxonomy" id="2823368"/>
    <lineage>
        <taxon>Archaea</taxon>
        <taxon>Methanobacteriati</taxon>
        <taxon>Thermoplasmatota</taxon>
        <taxon>Thermoplasmata</taxon>
        <taxon>Candidatus Sysuiplasmatales</taxon>
        <taxon>Candidatus Sysuiplasmataceae</taxon>
        <taxon>Candidatus Sysuiplasma</taxon>
    </lineage>
</organism>
<proteinExistence type="predicted"/>
<accession>A0A8J8CDX6</accession>
<reference evidence="1" key="1">
    <citation type="submission" date="2021-05" db="EMBL/GenBank/DDBJ databases">
        <title>Genomic insights into ecological role and evolution of a novel Thermoplasmata order Candidatus Sysuiplasmatales.</title>
        <authorList>
            <person name="Yuan Y."/>
        </authorList>
    </citation>
    <scope>NUCLEOTIDE SEQUENCE</scope>
    <source>
        <strain evidence="1">TUT19-bin139</strain>
    </source>
</reference>
<evidence type="ECO:0000313" key="2">
    <source>
        <dbReference type="Proteomes" id="UP000750197"/>
    </source>
</evidence>
<dbReference type="AlphaFoldDB" id="A0A8J8CDX6"/>